<gene>
    <name evidence="2" type="ORF">HMPREF1544_08880</name>
</gene>
<feature type="compositionally biased region" description="Low complexity" evidence="1">
    <location>
        <begin position="131"/>
        <end position="147"/>
    </location>
</feature>
<dbReference type="AlphaFoldDB" id="S2J2U9"/>
<name>S2J2U9_MUCC1</name>
<dbReference type="Proteomes" id="UP000014254">
    <property type="component" value="Unassembled WGS sequence"/>
</dbReference>
<feature type="compositionally biased region" description="Pro residues" evidence="1">
    <location>
        <begin position="48"/>
        <end position="58"/>
    </location>
</feature>
<sequence>MSNSDTRIDSILAALERFSSSLSQQLEFNQQTDQRIANLVNRLNQHPPTTPKPPPLLNPPLEATLTPTKRRPDPHSAVAHTLQDSQASVPPSQTSSTTPECASQIPPNSTLHDWFGNPVSTQDMDITPDFASNASASEGSRSSSPISDAVDLSQ</sequence>
<organism evidence="2 3">
    <name type="scientific">Mucor circinelloides f. circinelloides (strain 1006PhL)</name>
    <name type="common">Mucormycosis agent</name>
    <name type="synonym">Calyptromyces circinelloides</name>
    <dbReference type="NCBI Taxonomy" id="1220926"/>
    <lineage>
        <taxon>Eukaryota</taxon>
        <taxon>Fungi</taxon>
        <taxon>Fungi incertae sedis</taxon>
        <taxon>Mucoromycota</taxon>
        <taxon>Mucoromycotina</taxon>
        <taxon>Mucoromycetes</taxon>
        <taxon>Mucorales</taxon>
        <taxon>Mucorineae</taxon>
        <taxon>Mucoraceae</taxon>
        <taxon>Mucor</taxon>
    </lineage>
</organism>
<dbReference type="InParanoid" id="S2J2U9"/>
<reference evidence="3" key="1">
    <citation type="submission" date="2013-05" db="EMBL/GenBank/DDBJ databases">
        <title>The Genome sequence of Mucor circinelloides f. circinelloides 1006PhL.</title>
        <authorList>
            <consortium name="The Broad Institute Genomics Platform"/>
            <person name="Cuomo C."/>
            <person name="Earl A."/>
            <person name="Findley K."/>
            <person name="Lee S.C."/>
            <person name="Walker B."/>
            <person name="Young S."/>
            <person name="Zeng Q."/>
            <person name="Gargeya S."/>
            <person name="Fitzgerald M."/>
            <person name="Haas B."/>
            <person name="Abouelleil A."/>
            <person name="Allen A.W."/>
            <person name="Alvarado L."/>
            <person name="Arachchi H.M."/>
            <person name="Berlin A.M."/>
            <person name="Chapman S.B."/>
            <person name="Gainer-Dewar J."/>
            <person name="Goldberg J."/>
            <person name="Griggs A."/>
            <person name="Gujja S."/>
            <person name="Hansen M."/>
            <person name="Howarth C."/>
            <person name="Imamovic A."/>
            <person name="Ireland A."/>
            <person name="Larimer J."/>
            <person name="McCowan C."/>
            <person name="Murphy C."/>
            <person name="Pearson M."/>
            <person name="Poon T.W."/>
            <person name="Priest M."/>
            <person name="Roberts A."/>
            <person name="Saif S."/>
            <person name="Shea T."/>
            <person name="Sisk P."/>
            <person name="Sykes S."/>
            <person name="Wortman J."/>
            <person name="Nusbaum C."/>
            <person name="Birren B."/>
        </authorList>
    </citation>
    <scope>NUCLEOTIDE SEQUENCE [LARGE SCALE GENOMIC DNA]</scope>
    <source>
        <strain evidence="3">1006PhL</strain>
    </source>
</reference>
<protein>
    <submittedName>
        <fullName evidence="2">Uncharacterized protein</fullName>
    </submittedName>
</protein>
<dbReference type="STRING" id="1220926.S2J2U9"/>
<evidence type="ECO:0000313" key="3">
    <source>
        <dbReference type="Proteomes" id="UP000014254"/>
    </source>
</evidence>
<keyword evidence="3" id="KW-1185">Reference proteome</keyword>
<feature type="compositionally biased region" description="Low complexity" evidence="1">
    <location>
        <begin position="90"/>
        <end position="99"/>
    </location>
</feature>
<feature type="region of interest" description="Disordered" evidence="1">
    <location>
        <begin position="43"/>
        <end position="154"/>
    </location>
</feature>
<dbReference type="EMBL" id="KE124041">
    <property type="protein sequence ID" value="EPB84361.1"/>
    <property type="molecule type" value="Genomic_DNA"/>
</dbReference>
<evidence type="ECO:0000256" key="1">
    <source>
        <dbReference type="SAM" id="MobiDB-lite"/>
    </source>
</evidence>
<dbReference type="VEuPathDB" id="FungiDB:HMPREF1544_08880"/>
<dbReference type="OrthoDB" id="10373043at2759"/>
<evidence type="ECO:0000313" key="2">
    <source>
        <dbReference type="EMBL" id="EPB84361.1"/>
    </source>
</evidence>
<accession>S2J2U9</accession>
<proteinExistence type="predicted"/>